<evidence type="ECO:0000313" key="1">
    <source>
        <dbReference type="EMBL" id="GAA1714473.1"/>
    </source>
</evidence>
<evidence type="ECO:0000313" key="2">
    <source>
        <dbReference type="Proteomes" id="UP001501138"/>
    </source>
</evidence>
<gene>
    <name evidence="1" type="ORF">GCM10009809_08310</name>
</gene>
<reference evidence="2" key="1">
    <citation type="journal article" date="2019" name="Int. J. Syst. Evol. Microbiol.">
        <title>The Global Catalogue of Microorganisms (GCM) 10K type strain sequencing project: providing services to taxonomists for standard genome sequencing and annotation.</title>
        <authorList>
            <consortium name="The Broad Institute Genomics Platform"/>
            <consortium name="The Broad Institute Genome Sequencing Center for Infectious Disease"/>
            <person name="Wu L."/>
            <person name="Ma J."/>
        </authorList>
    </citation>
    <scope>NUCLEOTIDE SEQUENCE [LARGE SCALE GENOMIC DNA]</scope>
    <source>
        <strain evidence="2">JCM 15589</strain>
    </source>
</reference>
<organism evidence="1 2">
    <name type="scientific">Isoptericola hypogeus</name>
    <dbReference type="NCBI Taxonomy" id="300179"/>
    <lineage>
        <taxon>Bacteria</taxon>
        <taxon>Bacillati</taxon>
        <taxon>Actinomycetota</taxon>
        <taxon>Actinomycetes</taxon>
        <taxon>Micrococcales</taxon>
        <taxon>Promicromonosporaceae</taxon>
        <taxon>Isoptericola</taxon>
    </lineage>
</organism>
<accession>A0ABP4UYV2</accession>
<proteinExistence type="predicted"/>
<comment type="caution">
    <text evidence="1">The sequence shown here is derived from an EMBL/GenBank/DDBJ whole genome shotgun (WGS) entry which is preliminary data.</text>
</comment>
<sequence>MASATVVGMTRWKAVAPDGTKSAFEAANDGDACGKHDMFACALAGCPDAHGWTFTDLDTGRTIVPEEVEAATAAALTAQQKG</sequence>
<dbReference type="EMBL" id="BAAAPM010000003">
    <property type="protein sequence ID" value="GAA1714473.1"/>
    <property type="molecule type" value="Genomic_DNA"/>
</dbReference>
<keyword evidence="2" id="KW-1185">Reference proteome</keyword>
<name>A0ABP4UYV2_9MICO</name>
<dbReference type="Proteomes" id="UP001501138">
    <property type="component" value="Unassembled WGS sequence"/>
</dbReference>
<protein>
    <submittedName>
        <fullName evidence="1">Uncharacterized protein</fullName>
    </submittedName>
</protein>